<name>A0A438GSV8_VITVI</name>
<dbReference type="Proteomes" id="UP000288805">
    <property type="component" value="Unassembled WGS sequence"/>
</dbReference>
<gene>
    <name evidence="1" type="ORF">CK203_055369</name>
</gene>
<proteinExistence type="predicted"/>
<dbReference type="AlphaFoldDB" id="A0A438GSV8"/>
<dbReference type="InterPro" id="IPR036875">
    <property type="entry name" value="Znf_CCHC_sf"/>
</dbReference>
<comment type="caution">
    <text evidence="1">The sequence shown here is derived from an EMBL/GenBank/DDBJ whole genome shotgun (WGS) entry which is preliminary data.</text>
</comment>
<evidence type="ECO:0000313" key="1">
    <source>
        <dbReference type="EMBL" id="RVW75301.1"/>
    </source>
</evidence>
<dbReference type="EMBL" id="QGNW01000352">
    <property type="protein sequence ID" value="RVW75301.1"/>
    <property type="molecule type" value="Genomic_DNA"/>
</dbReference>
<sequence>MPNEQLFKENDKGSSKGKKVECFNYGGLGHFAIDYPSLKDIKKSMQATWSDIDSEESGSTTSNDARYDPNDFLTFIASMESMHDSDCDCDSDDEFIDDKKSTFLNNVIVEHKN</sequence>
<evidence type="ECO:0000313" key="2">
    <source>
        <dbReference type="Proteomes" id="UP000288805"/>
    </source>
</evidence>
<accession>A0A438GSV8</accession>
<dbReference type="GO" id="GO:0003676">
    <property type="term" value="F:nucleic acid binding"/>
    <property type="evidence" value="ECO:0007669"/>
    <property type="project" value="InterPro"/>
</dbReference>
<reference evidence="1 2" key="1">
    <citation type="journal article" date="2018" name="PLoS Genet.">
        <title>Population sequencing reveals clonal diversity and ancestral inbreeding in the grapevine cultivar Chardonnay.</title>
        <authorList>
            <person name="Roach M.J."/>
            <person name="Johnson D.L."/>
            <person name="Bohlmann J."/>
            <person name="van Vuuren H.J."/>
            <person name="Jones S.J."/>
            <person name="Pretorius I.S."/>
            <person name="Schmidt S.A."/>
            <person name="Borneman A.R."/>
        </authorList>
    </citation>
    <scope>NUCLEOTIDE SEQUENCE [LARGE SCALE GENOMIC DNA]</scope>
    <source>
        <strain evidence="2">cv. Chardonnay</strain>
        <tissue evidence="1">Leaf</tissue>
    </source>
</reference>
<dbReference type="GO" id="GO:0008270">
    <property type="term" value="F:zinc ion binding"/>
    <property type="evidence" value="ECO:0007669"/>
    <property type="project" value="InterPro"/>
</dbReference>
<organism evidence="1 2">
    <name type="scientific">Vitis vinifera</name>
    <name type="common">Grape</name>
    <dbReference type="NCBI Taxonomy" id="29760"/>
    <lineage>
        <taxon>Eukaryota</taxon>
        <taxon>Viridiplantae</taxon>
        <taxon>Streptophyta</taxon>
        <taxon>Embryophyta</taxon>
        <taxon>Tracheophyta</taxon>
        <taxon>Spermatophyta</taxon>
        <taxon>Magnoliopsida</taxon>
        <taxon>eudicotyledons</taxon>
        <taxon>Gunneridae</taxon>
        <taxon>Pentapetalae</taxon>
        <taxon>rosids</taxon>
        <taxon>Vitales</taxon>
        <taxon>Vitaceae</taxon>
        <taxon>Viteae</taxon>
        <taxon>Vitis</taxon>
    </lineage>
</organism>
<protein>
    <submittedName>
        <fullName evidence="1">Uncharacterized protein</fullName>
    </submittedName>
</protein>
<dbReference type="SUPFAM" id="SSF57756">
    <property type="entry name" value="Retrovirus zinc finger-like domains"/>
    <property type="match status" value="1"/>
</dbReference>